<feature type="domain" description="Large ribosomal subunit protein uL15/eL18" evidence="7">
    <location>
        <begin position="77"/>
        <end position="143"/>
    </location>
</feature>
<accession>A0A932A9U1</accession>
<feature type="region of interest" description="Disordered" evidence="6">
    <location>
        <begin position="146"/>
        <end position="202"/>
    </location>
</feature>
<feature type="compositionally biased region" description="Low complexity" evidence="6">
    <location>
        <begin position="160"/>
        <end position="173"/>
    </location>
</feature>
<evidence type="ECO:0000256" key="5">
    <source>
        <dbReference type="RuleBase" id="RU003888"/>
    </source>
</evidence>
<dbReference type="GO" id="GO:0003735">
    <property type="term" value="F:structural constituent of ribosome"/>
    <property type="evidence" value="ECO:0007669"/>
    <property type="project" value="InterPro"/>
</dbReference>
<evidence type="ECO:0000256" key="2">
    <source>
        <dbReference type="ARBA" id="ARBA00022980"/>
    </source>
</evidence>
<evidence type="ECO:0000256" key="3">
    <source>
        <dbReference type="ARBA" id="ARBA00023274"/>
    </source>
</evidence>
<evidence type="ECO:0000256" key="6">
    <source>
        <dbReference type="SAM" id="MobiDB-lite"/>
    </source>
</evidence>
<keyword evidence="4" id="KW-0694">RNA-binding</keyword>
<dbReference type="GO" id="GO:0006412">
    <property type="term" value="P:translation"/>
    <property type="evidence" value="ECO:0007669"/>
    <property type="project" value="UniProtKB-UniRule"/>
</dbReference>
<dbReference type="Gene3D" id="3.100.10.10">
    <property type="match status" value="1"/>
</dbReference>
<dbReference type="InterPro" id="IPR030878">
    <property type="entry name" value="Ribosomal_uL15"/>
</dbReference>
<dbReference type="NCBIfam" id="TIGR01071">
    <property type="entry name" value="rplO_bact"/>
    <property type="match status" value="1"/>
</dbReference>
<dbReference type="InterPro" id="IPR021131">
    <property type="entry name" value="Ribosomal_uL15/eL18"/>
</dbReference>
<evidence type="ECO:0000256" key="4">
    <source>
        <dbReference type="HAMAP-Rule" id="MF_01341"/>
    </source>
</evidence>
<keyword evidence="4" id="KW-0699">rRNA-binding</keyword>
<dbReference type="Pfam" id="PF00828">
    <property type="entry name" value="Ribosomal_L27A"/>
    <property type="match status" value="1"/>
</dbReference>
<feature type="region of interest" description="Disordered" evidence="6">
    <location>
        <begin position="1"/>
        <end position="59"/>
    </location>
</feature>
<protein>
    <recommendedName>
        <fullName evidence="4">Large ribosomal subunit protein uL15</fullName>
    </recommendedName>
</protein>
<comment type="caution">
    <text evidence="8">The sequence shown here is derived from an EMBL/GenBank/DDBJ whole genome shotgun (WGS) entry which is preliminary data.</text>
</comment>
<comment type="subunit">
    <text evidence="4">Part of the 50S ribosomal subunit.</text>
</comment>
<reference evidence="8" key="1">
    <citation type="submission" date="2020-07" db="EMBL/GenBank/DDBJ databases">
        <title>Huge and variable diversity of episymbiotic CPR bacteria and DPANN archaea in groundwater ecosystems.</title>
        <authorList>
            <person name="He C.Y."/>
            <person name="Keren R."/>
            <person name="Whittaker M."/>
            <person name="Farag I.F."/>
            <person name="Doudna J."/>
            <person name="Cate J.H.D."/>
            <person name="Banfield J.F."/>
        </authorList>
    </citation>
    <scope>NUCLEOTIDE SEQUENCE</scope>
    <source>
        <strain evidence="8">NC_groundwater_580_Pr5_B-0.1um_64_19</strain>
    </source>
</reference>
<dbReference type="Proteomes" id="UP000779809">
    <property type="component" value="Unassembled WGS sequence"/>
</dbReference>
<organism evidence="8 9">
    <name type="scientific">Candidatus Korobacter versatilis</name>
    <dbReference type="NCBI Taxonomy" id="658062"/>
    <lineage>
        <taxon>Bacteria</taxon>
        <taxon>Pseudomonadati</taxon>
        <taxon>Acidobacteriota</taxon>
        <taxon>Terriglobia</taxon>
        <taxon>Terriglobales</taxon>
        <taxon>Candidatus Korobacteraceae</taxon>
        <taxon>Candidatus Korobacter</taxon>
    </lineage>
</organism>
<comment type="function">
    <text evidence="4">Binds to the 23S rRNA.</text>
</comment>
<evidence type="ECO:0000313" key="8">
    <source>
        <dbReference type="EMBL" id="MBI2679268.1"/>
    </source>
</evidence>
<keyword evidence="2 4" id="KW-0689">Ribosomal protein</keyword>
<dbReference type="AlphaFoldDB" id="A0A932A9U1"/>
<comment type="similarity">
    <text evidence="1 4 5">Belongs to the universal ribosomal protein uL15 family.</text>
</comment>
<name>A0A932A9U1_9BACT</name>
<dbReference type="EMBL" id="JACPNR010000013">
    <property type="protein sequence ID" value="MBI2679268.1"/>
    <property type="molecule type" value="Genomic_DNA"/>
</dbReference>
<proteinExistence type="inferred from homology"/>
<gene>
    <name evidence="4 8" type="primary">rplO</name>
    <name evidence="8" type="ORF">HYX28_10855</name>
</gene>
<dbReference type="InterPro" id="IPR005749">
    <property type="entry name" value="Ribosomal_uL15_bac-type"/>
</dbReference>
<dbReference type="HAMAP" id="MF_01341">
    <property type="entry name" value="Ribosomal_uL15"/>
    <property type="match status" value="1"/>
</dbReference>
<feature type="compositionally biased region" description="Basic and acidic residues" evidence="6">
    <location>
        <begin position="174"/>
        <end position="202"/>
    </location>
</feature>
<dbReference type="GO" id="GO:0022625">
    <property type="term" value="C:cytosolic large ribosomal subunit"/>
    <property type="evidence" value="ECO:0007669"/>
    <property type="project" value="TreeGrafter"/>
</dbReference>
<dbReference type="InterPro" id="IPR001196">
    <property type="entry name" value="Ribosomal_uL15_CS"/>
</dbReference>
<dbReference type="PANTHER" id="PTHR12934:SF11">
    <property type="entry name" value="LARGE RIBOSOMAL SUBUNIT PROTEIN UL15M"/>
    <property type="match status" value="1"/>
</dbReference>
<dbReference type="SUPFAM" id="SSF52080">
    <property type="entry name" value="Ribosomal proteins L15p and L18e"/>
    <property type="match status" value="1"/>
</dbReference>
<evidence type="ECO:0000256" key="1">
    <source>
        <dbReference type="ARBA" id="ARBA00007320"/>
    </source>
</evidence>
<evidence type="ECO:0000313" key="9">
    <source>
        <dbReference type="Proteomes" id="UP000779809"/>
    </source>
</evidence>
<sequence>MNLSTLKAPKGSRENKKRVGRGMGSGMDKTSTRGHKGQRSRSGSRMMRGFEGGQMPLHRRVPKRGFNNIFRQEYQIVNLETLATLGEKEITPEVLKAAGVIRKANDLVKVLGDGELKAAMTIHAHRFSKSAQEKITKAGGKFEYIGGAPVEEEKRPARPVKPVAEARPAAEAQPEAKAETKTKAKAEAKAEKPAAEKKNKKK</sequence>
<dbReference type="PROSITE" id="PS00475">
    <property type="entry name" value="RIBOSOMAL_L15"/>
    <property type="match status" value="1"/>
</dbReference>
<feature type="compositionally biased region" description="Low complexity" evidence="6">
    <location>
        <begin position="40"/>
        <end position="49"/>
    </location>
</feature>
<evidence type="ECO:0000259" key="7">
    <source>
        <dbReference type="Pfam" id="PF00828"/>
    </source>
</evidence>
<dbReference type="InterPro" id="IPR036227">
    <property type="entry name" value="Ribosomal_uL15/eL18_sf"/>
</dbReference>
<dbReference type="GO" id="GO:0019843">
    <property type="term" value="F:rRNA binding"/>
    <property type="evidence" value="ECO:0007669"/>
    <property type="project" value="UniProtKB-UniRule"/>
</dbReference>
<dbReference type="PANTHER" id="PTHR12934">
    <property type="entry name" value="50S RIBOSOMAL PROTEIN L15"/>
    <property type="match status" value="1"/>
</dbReference>
<keyword evidence="3 4" id="KW-0687">Ribonucleoprotein</keyword>